<dbReference type="Pfam" id="PF20434">
    <property type="entry name" value="BD-FAE"/>
    <property type="match status" value="1"/>
</dbReference>
<keyword evidence="1 3" id="KW-0378">Hydrolase</keyword>
<dbReference type="RefSeq" id="WP_268044494.1">
    <property type="nucleotide sequence ID" value="NZ_CP104064.1"/>
</dbReference>
<feature type="domain" description="BD-FAE-like" evidence="2">
    <location>
        <begin position="31"/>
        <end position="216"/>
    </location>
</feature>
<sequence length="269" mass="29868">MKHTIIDIVTEHSEAKLYTYILDNSPEIDSARKRPAIVICPGGGYEFTSDREAEPIAIRMNTMGFNAFVLRYSVRPAKFPTSLQELATTVALIRQNEDEWHVDGDKIIVAGFSAGGHLAASLGVFWNRSFLSDSLGFSGDEIRPNGLILSYPVISSGDYAHKGSFDALIGVNSDERLREVSLEHQVSVDTPPTFIWHTYPDDVVPVENSFLFANALRKHKVPLEMHIFPDGGHGLALGTEETKARDCDSTVQFEVCNWIDMAGRWIKGL</sequence>
<dbReference type="EMBL" id="CP104064">
    <property type="protein sequence ID" value="WAH37061.1"/>
    <property type="molecule type" value="Genomic_DNA"/>
</dbReference>
<evidence type="ECO:0000313" key="4">
    <source>
        <dbReference type="Proteomes" id="UP001164803"/>
    </source>
</evidence>
<dbReference type="InterPro" id="IPR049492">
    <property type="entry name" value="BD-FAE-like_dom"/>
</dbReference>
<dbReference type="Gene3D" id="3.40.50.1820">
    <property type="entry name" value="alpha/beta hydrolase"/>
    <property type="match status" value="1"/>
</dbReference>
<evidence type="ECO:0000256" key="1">
    <source>
        <dbReference type="ARBA" id="ARBA00022801"/>
    </source>
</evidence>
<dbReference type="InterPro" id="IPR050300">
    <property type="entry name" value="GDXG_lipolytic_enzyme"/>
</dbReference>
<dbReference type="InterPro" id="IPR029058">
    <property type="entry name" value="AB_hydrolase_fold"/>
</dbReference>
<reference evidence="3" key="1">
    <citation type="submission" date="2022-08" db="EMBL/GenBank/DDBJ databases">
        <title>Alicyclobacillus dauci DSM2870, complete genome.</title>
        <authorList>
            <person name="Wang Q."/>
            <person name="Cai R."/>
            <person name="Wang Z."/>
        </authorList>
    </citation>
    <scope>NUCLEOTIDE SEQUENCE</scope>
    <source>
        <strain evidence="3">DSM 28700</strain>
    </source>
</reference>
<dbReference type="SUPFAM" id="SSF53474">
    <property type="entry name" value="alpha/beta-Hydrolases"/>
    <property type="match status" value="1"/>
</dbReference>
<keyword evidence="4" id="KW-1185">Reference proteome</keyword>
<dbReference type="GO" id="GO:0016787">
    <property type="term" value="F:hydrolase activity"/>
    <property type="evidence" value="ECO:0007669"/>
    <property type="project" value="UniProtKB-KW"/>
</dbReference>
<accession>A0ABY6Z4D8</accession>
<organism evidence="3 4">
    <name type="scientific">Alicyclobacillus dauci</name>
    <dbReference type="NCBI Taxonomy" id="1475485"/>
    <lineage>
        <taxon>Bacteria</taxon>
        <taxon>Bacillati</taxon>
        <taxon>Bacillota</taxon>
        <taxon>Bacilli</taxon>
        <taxon>Bacillales</taxon>
        <taxon>Alicyclobacillaceae</taxon>
        <taxon>Alicyclobacillus</taxon>
    </lineage>
</organism>
<evidence type="ECO:0000259" key="2">
    <source>
        <dbReference type="Pfam" id="PF20434"/>
    </source>
</evidence>
<name>A0ABY6Z4D8_9BACL</name>
<evidence type="ECO:0000313" key="3">
    <source>
        <dbReference type="EMBL" id="WAH37061.1"/>
    </source>
</evidence>
<dbReference type="PANTHER" id="PTHR48081">
    <property type="entry name" value="AB HYDROLASE SUPERFAMILY PROTEIN C4A8.06C"/>
    <property type="match status" value="1"/>
</dbReference>
<dbReference type="PANTHER" id="PTHR48081:SF6">
    <property type="entry name" value="PEPTIDASE S9 PROLYL OLIGOPEPTIDASE CATALYTIC DOMAIN-CONTAINING PROTEIN"/>
    <property type="match status" value="1"/>
</dbReference>
<gene>
    <name evidence="3" type="ORF">NZD86_00305</name>
</gene>
<proteinExistence type="predicted"/>
<dbReference type="Proteomes" id="UP001164803">
    <property type="component" value="Chromosome"/>
</dbReference>
<protein>
    <submittedName>
        <fullName evidence="3">Alpha/beta hydrolase</fullName>
    </submittedName>
</protein>